<dbReference type="GO" id="GO:0005524">
    <property type="term" value="F:ATP binding"/>
    <property type="evidence" value="ECO:0007669"/>
    <property type="project" value="UniProtKB-UniRule"/>
</dbReference>
<dbReference type="PANTHER" id="PTHR43977">
    <property type="entry name" value="STRUCTURAL MAINTENANCE OF CHROMOSOMES PROTEIN 3"/>
    <property type="match status" value="1"/>
</dbReference>
<dbReference type="GO" id="GO:0030261">
    <property type="term" value="P:chromosome condensation"/>
    <property type="evidence" value="ECO:0007669"/>
    <property type="project" value="InterPro"/>
</dbReference>
<evidence type="ECO:0000313" key="10">
    <source>
        <dbReference type="Proteomes" id="UP000248066"/>
    </source>
</evidence>
<dbReference type="OrthoDB" id="9808768at2"/>
<comment type="subunit">
    <text evidence="7">Homodimer.</text>
</comment>
<feature type="coiled-coil region" evidence="7">
    <location>
        <begin position="834"/>
        <end position="931"/>
    </location>
</feature>
<dbReference type="InterPro" id="IPR003395">
    <property type="entry name" value="RecF/RecN/SMC_N"/>
</dbReference>
<comment type="caution">
    <text evidence="9">The sequence shown here is derived from an EMBL/GenBank/DDBJ whole genome shotgun (WGS) entry which is preliminary data.</text>
</comment>
<feature type="coiled-coil region" evidence="7">
    <location>
        <begin position="673"/>
        <end position="798"/>
    </location>
</feature>
<dbReference type="Gene3D" id="3.40.50.300">
    <property type="entry name" value="P-loop containing nucleotide triphosphate hydrolases"/>
    <property type="match status" value="2"/>
</dbReference>
<dbReference type="SUPFAM" id="SSF52540">
    <property type="entry name" value="P-loop containing nucleoside triphosphate hydrolases"/>
    <property type="match status" value="1"/>
</dbReference>
<dbReference type="SMART" id="SM00968">
    <property type="entry name" value="SMC_hinge"/>
    <property type="match status" value="1"/>
</dbReference>
<proteinExistence type="inferred from homology"/>
<comment type="similarity">
    <text evidence="7">Belongs to the SMC family.</text>
</comment>
<dbReference type="Pfam" id="PF06470">
    <property type="entry name" value="SMC_hinge"/>
    <property type="match status" value="1"/>
</dbReference>
<comment type="domain">
    <text evidence="7">Contains large globular domains required for ATP hydrolysis at each terminus and a third globular domain forming a flexible hinge near the middle of the molecule. These domains are separated by coiled-coil structures.</text>
</comment>
<reference evidence="9 10" key="1">
    <citation type="submission" date="2017-10" db="EMBL/GenBank/DDBJ databases">
        <title>Bacillus sp. nov., a halophilic bacterium isolated from a Yangshapao Lake.</title>
        <authorList>
            <person name="Wang H."/>
        </authorList>
    </citation>
    <scope>NUCLEOTIDE SEQUENCE [LARGE SCALE GENOMIC DNA]</scope>
    <source>
        <strain evidence="9 10">YSP-3</strain>
    </source>
</reference>
<dbReference type="GO" id="GO:0003677">
    <property type="term" value="F:DNA binding"/>
    <property type="evidence" value="ECO:0007669"/>
    <property type="project" value="UniProtKB-UniRule"/>
</dbReference>
<name>A0A2W0HM97_9BACI</name>
<dbReference type="NCBIfam" id="TIGR02168">
    <property type="entry name" value="SMC_prok_B"/>
    <property type="match status" value="1"/>
</dbReference>
<evidence type="ECO:0000259" key="8">
    <source>
        <dbReference type="SMART" id="SM00968"/>
    </source>
</evidence>
<dbReference type="GO" id="GO:0005694">
    <property type="term" value="C:chromosome"/>
    <property type="evidence" value="ECO:0007669"/>
    <property type="project" value="InterPro"/>
</dbReference>
<dbReference type="Gene3D" id="3.30.70.1620">
    <property type="match status" value="1"/>
</dbReference>
<dbReference type="HAMAP" id="MF_01894">
    <property type="entry name" value="Smc_prok"/>
    <property type="match status" value="1"/>
</dbReference>
<dbReference type="InterPro" id="IPR024704">
    <property type="entry name" value="SMC"/>
</dbReference>
<keyword evidence="5 7" id="KW-0175">Coiled coil</keyword>
<dbReference type="FunFam" id="3.40.50.300:FF:000984">
    <property type="entry name" value="Chromosome partition protein Smc"/>
    <property type="match status" value="1"/>
</dbReference>
<evidence type="ECO:0000256" key="4">
    <source>
        <dbReference type="ARBA" id="ARBA00022840"/>
    </source>
</evidence>
<evidence type="ECO:0000256" key="7">
    <source>
        <dbReference type="HAMAP-Rule" id="MF_01894"/>
    </source>
</evidence>
<dbReference type="InterPro" id="IPR010935">
    <property type="entry name" value="SMC_hinge"/>
</dbReference>
<organism evidence="9 10">
    <name type="scientific">Alteribacter lacisalsi</name>
    <dbReference type="NCBI Taxonomy" id="2045244"/>
    <lineage>
        <taxon>Bacteria</taxon>
        <taxon>Bacillati</taxon>
        <taxon>Bacillota</taxon>
        <taxon>Bacilli</taxon>
        <taxon>Bacillales</taxon>
        <taxon>Bacillaceae</taxon>
        <taxon>Alteribacter</taxon>
    </lineage>
</organism>
<dbReference type="PIRSF" id="PIRSF005719">
    <property type="entry name" value="SMC"/>
    <property type="match status" value="1"/>
</dbReference>
<dbReference type="GO" id="GO:0005737">
    <property type="term" value="C:cytoplasm"/>
    <property type="evidence" value="ECO:0007669"/>
    <property type="project" value="UniProtKB-SubCell"/>
</dbReference>
<dbReference type="GO" id="GO:0007062">
    <property type="term" value="P:sister chromatid cohesion"/>
    <property type="evidence" value="ECO:0007669"/>
    <property type="project" value="InterPro"/>
</dbReference>
<feature type="domain" description="SMC hinge" evidence="8">
    <location>
        <begin position="519"/>
        <end position="638"/>
    </location>
</feature>
<dbReference type="Proteomes" id="UP000248066">
    <property type="component" value="Unassembled WGS sequence"/>
</dbReference>
<keyword evidence="2 7" id="KW-0963">Cytoplasm</keyword>
<keyword evidence="10" id="KW-1185">Reference proteome</keyword>
<evidence type="ECO:0000256" key="5">
    <source>
        <dbReference type="ARBA" id="ARBA00023054"/>
    </source>
</evidence>
<evidence type="ECO:0000256" key="2">
    <source>
        <dbReference type="ARBA" id="ARBA00022490"/>
    </source>
</evidence>
<dbReference type="InterPro" id="IPR011890">
    <property type="entry name" value="SMC_prok"/>
</dbReference>
<dbReference type="Gene3D" id="1.20.1060.20">
    <property type="match status" value="1"/>
</dbReference>
<dbReference type="FunFam" id="3.40.50.300:FF:000901">
    <property type="entry name" value="Chromosome partition protein Smc"/>
    <property type="match status" value="1"/>
</dbReference>
<dbReference type="EMBL" id="PDOF01000001">
    <property type="protein sequence ID" value="PYZ97989.1"/>
    <property type="molecule type" value="Genomic_DNA"/>
</dbReference>
<sequence length="1189" mass="136142">MFLKRLDLIGFKSFADRLSIDFVSGVTAVVGPNGSGKSNISDGIRWVLGEQSAKNLRGGKMEDIIFSGTDTRKPLNMAEITLTLNNENQHLAIDYSEVSVTRRVYRSGESEYLINNQTCRLRDIIDLFMDSGLGKESFSIIGQGRIEEILSSKPEERRKIFEEAAGVLKYKNRKVKSEKKLADTQDNLNRVDDILHELHGQVGPLREQADIARDYLERKAELKEVETGLIVKEIEELHQRWTAEKNNLASFRQKEEALQSDAQIKEKAAEQCKSDIHEFDESIQKLQDILLTASEDLEKKEGQKQVWHERKRNFTKNREQFKDEIERLKEQSMELAEKVSKRQSDADSAAEKLSFTQKSLKQDREKLHRLSGNHEDEVEQLKADYIEFLNEAAALKNEKRYLEDQLSKQSFKENRLETDNKGLLEKRTQLTEKQSLSSKALEEIRKKLEAAADSFREQQSSLEKSEALYRKKEALLYEAYRHVEQLRSKKDVLEDMQNDYAGFFQGVKEILKERDRTFSGIEGAVAELIDVKKEYETAIETALGASQQHVVVADEATGRKAISWLKQKHLGRATFLPMDVIRPRNLSESDRSQLQQAQGFEGVAKDLVDYDPRYENVAAQLLGNVIVATGMKEANGIARLLRYRYRIVTLEGDVINPGGAMTGGSANRKKSQLLGRQQELERLSDKLSKLEQESNMLRQEVEARKEEIAELRRSLNSKRSEGEVLREQEHEEKDRLREAEMAIANLNERLRIYDQEKNEFARERSERESRFAELDSRIAEAETETVRLNEKIQNAKTIQAEQAVSKETLQKAVTEGQIQETKEQEQLHYLEETLRSLRDSYNSVTGELNAKQQEYDQLSTEIDSQADDGVTLEQLIEKRRNEKQNTIRLIARQKSERLNLQQELDDTERELKEQKRLVKQMSDAVRETEVAVNRTDVELDNRLKKLEGEYELTYEAAKAHHAIELSIEEARTRVKLIKLSIEELGSVNIGAIDEYERIRERYDFLLSQKEDLESAKATLMQIISEMDEEMIRRFSESFEKIQEHFQDVFVQLFGGGRAGLVLTEPDNLLTSGVDIVAQPPGKKLQNLGLLSGGERALTAIALLFAILQTRPVPFCVLDEVEAALDDANVARFAQYLKEFSGKTQFIVVTHRKGTMEEADVLYGVTMQESGVSKLVSVRMEETEALVGAN</sequence>
<keyword evidence="4 7" id="KW-0067">ATP-binding</keyword>
<dbReference type="AlphaFoldDB" id="A0A2W0HM97"/>
<feature type="coiled-coil region" evidence="7">
    <location>
        <begin position="283"/>
        <end position="465"/>
    </location>
</feature>
<evidence type="ECO:0000256" key="6">
    <source>
        <dbReference type="ARBA" id="ARBA00023125"/>
    </source>
</evidence>
<dbReference type="GO" id="GO:0016887">
    <property type="term" value="F:ATP hydrolysis activity"/>
    <property type="evidence" value="ECO:0007669"/>
    <property type="project" value="InterPro"/>
</dbReference>
<accession>A0A2W0HM97</accession>
<dbReference type="Pfam" id="PF02463">
    <property type="entry name" value="SMC_N"/>
    <property type="match status" value="1"/>
</dbReference>
<feature type="coiled-coil region" evidence="7">
    <location>
        <begin position="995"/>
        <end position="1029"/>
    </location>
</feature>
<gene>
    <name evidence="7 9" type="primary">smc</name>
    <name evidence="9" type="ORF">CR205_05175</name>
</gene>
<dbReference type="InterPro" id="IPR036277">
    <property type="entry name" value="SMC_hinge_sf"/>
</dbReference>
<evidence type="ECO:0000256" key="3">
    <source>
        <dbReference type="ARBA" id="ARBA00022741"/>
    </source>
</evidence>
<dbReference type="InterPro" id="IPR027417">
    <property type="entry name" value="P-loop_NTPase"/>
</dbReference>
<keyword evidence="3 7" id="KW-0547">Nucleotide-binding</keyword>
<comment type="subcellular location">
    <subcellularLocation>
        <location evidence="1 7">Cytoplasm</location>
    </subcellularLocation>
</comment>
<feature type="binding site" evidence="7">
    <location>
        <begin position="32"/>
        <end position="39"/>
    </location>
    <ligand>
        <name>ATP</name>
        <dbReference type="ChEBI" id="CHEBI:30616"/>
    </ligand>
</feature>
<dbReference type="GO" id="GO:0007059">
    <property type="term" value="P:chromosome segregation"/>
    <property type="evidence" value="ECO:0007669"/>
    <property type="project" value="UniProtKB-UniRule"/>
</dbReference>
<keyword evidence="6 7" id="KW-0238">DNA-binding</keyword>
<protein>
    <recommendedName>
        <fullName evidence="7">Chromosome partition protein Smc</fullName>
    </recommendedName>
</protein>
<dbReference type="GO" id="GO:0006260">
    <property type="term" value="P:DNA replication"/>
    <property type="evidence" value="ECO:0007669"/>
    <property type="project" value="UniProtKB-UniRule"/>
</dbReference>
<dbReference type="SUPFAM" id="SSF75553">
    <property type="entry name" value="Smc hinge domain"/>
    <property type="match status" value="1"/>
</dbReference>
<dbReference type="RefSeq" id="WP_110517616.1">
    <property type="nucleotide sequence ID" value="NZ_PDOF01000001.1"/>
</dbReference>
<evidence type="ECO:0000256" key="1">
    <source>
        <dbReference type="ARBA" id="ARBA00004496"/>
    </source>
</evidence>
<evidence type="ECO:0000313" key="9">
    <source>
        <dbReference type="EMBL" id="PYZ97989.1"/>
    </source>
</evidence>
<comment type="function">
    <text evidence="7">Required for chromosome condensation and partitioning.</text>
</comment>
<dbReference type="CDD" id="cd03278">
    <property type="entry name" value="ABC_SMC_barmotin"/>
    <property type="match status" value="2"/>
</dbReference>